<accession>A0A4R5A127</accession>
<dbReference type="PANTHER" id="PTHR42879">
    <property type="entry name" value="3-OXOACYL-(ACYL-CARRIER-PROTEIN) REDUCTASE"/>
    <property type="match status" value="1"/>
</dbReference>
<dbReference type="GO" id="GO:0016491">
    <property type="term" value="F:oxidoreductase activity"/>
    <property type="evidence" value="ECO:0007669"/>
    <property type="project" value="UniProtKB-KW"/>
</dbReference>
<comment type="caution">
    <text evidence="3">The sequence shown here is derived from an EMBL/GenBank/DDBJ whole genome shotgun (WGS) entry which is preliminary data.</text>
</comment>
<evidence type="ECO:0000313" key="4">
    <source>
        <dbReference type="Proteomes" id="UP000295217"/>
    </source>
</evidence>
<dbReference type="GO" id="GO:0032787">
    <property type="term" value="P:monocarboxylic acid metabolic process"/>
    <property type="evidence" value="ECO:0007669"/>
    <property type="project" value="UniProtKB-ARBA"/>
</dbReference>
<dbReference type="PRINTS" id="PR00080">
    <property type="entry name" value="SDRFAMILY"/>
</dbReference>
<dbReference type="FunFam" id="3.40.50.720:FF:000084">
    <property type="entry name" value="Short-chain dehydrogenase reductase"/>
    <property type="match status" value="1"/>
</dbReference>
<dbReference type="Gene3D" id="3.40.50.720">
    <property type="entry name" value="NAD(P)-binding Rossmann-like Domain"/>
    <property type="match status" value="1"/>
</dbReference>
<dbReference type="Proteomes" id="UP000295217">
    <property type="component" value="Unassembled WGS sequence"/>
</dbReference>
<organism evidence="3 4">
    <name type="scientific">Jiangella aurantiaca</name>
    <dbReference type="NCBI Taxonomy" id="2530373"/>
    <lineage>
        <taxon>Bacteria</taxon>
        <taxon>Bacillati</taxon>
        <taxon>Actinomycetota</taxon>
        <taxon>Actinomycetes</taxon>
        <taxon>Jiangellales</taxon>
        <taxon>Jiangellaceae</taxon>
        <taxon>Jiangella</taxon>
    </lineage>
</organism>
<evidence type="ECO:0000256" key="2">
    <source>
        <dbReference type="ARBA" id="ARBA00023002"/>
    </source>
</evidence>
<dbReference type="InterPro" id="IPR036291">
    <property type="entry name" value="NAD(P)-bd_dom_sf"/>
</dbReference>
<dbReference type="InterPro" id="IPR050259">
    <property type="entry name" value="SDR"/>
</dbReference>
<dbReference type="InterPro" id="IPR002347">
    <property type="entry name" value="SDR_fam"/>
</dbReference>
<dbReference type="OrthoDB" id="4481821at2"/>
<evidence type="ECO:0000313" key="3">
    <source>
        <dbReference type="EMBL" id="TDD65411.1"/>
    </source>
</evidence>
<proteinExistence type="inferred from homology"/>
<dbReference type="AlphaFoldDB" id="A0A4R5A127"/>
<reference evidence="3 4" key="1">
    <citation type="submission" date="2019-02" db="EMBL/GenBank/DDBJ databases">
        <title>Draft genome sequences of novel Actinobacteria.</title>
        <authorList>
            <person name="Sahin N."/>
            <person name="Ay H."/>
            <person name="Saygin H."/>
        </authorList>
    </citation>
    <scope>NUCLEOTIDE SEQUENCE [LARGE SCALE GENOMIC DNA]</scope>
    <source>
        <strain evidence="3 4">8K307</strain>
    </source>
</reference>
<gene>
    <name evidence="3" type="ORF">E1262_25375</name>
</gene>
<dbReference type="SUPFAM" id="SSF51735">
    <property type="entry name" value="NAD(P)-binding Rossmann-fold domains"/>
    <property type="match status" value="1"/>
</dbReference>
<evidence type="ECO:0000256" key="1">
    <source>
        <dbReference type="ARBA" id="ARBA00006484"/>
    </source>
</evidence>
<dbReference type="InterPro" id="IPR020904">
    <property type="entry name" value="Sc_DH/Rdtase_CS"/>
</dbReference>
<sequence length="250" mass="25501">MTRPLDGQRALVTGAGQGIGRGIALALAEAGAHVVVNDLRPGDAHRTAADVAAAGVTGIAAVADVSTEDGARHVLDTASTALGGLDVLVNNAGIARPEPFHEITLQSWHEVLDNNLTSAFLCARGAIDLMRPAGYGRIVQVSSVVAHQGALYGHAHYAASKSALLGLTRTLARTAAPYGITVNAVAPGVIATELSASTLGSDTVEELRRQIPLGIGTVDDVAAAALFLAGPQARYVTGTTLDVNGGLYMR</sequence>
<protein>
    <submittedName>
        <fullName evidence="3">SDR family oxidoreductase</fullName>
    </submittedName>
</protein>
<dbReference type="Pfam" id="PF13561">
    <property type="entry name" value="adh_short_C2"/>
    <property type="match status" value="1"/>
</dbReference>
<name>A0A4R5A127_9ACTN</name>
<dbReference type="PANTHER" id="PTHR42879:SF2">
    <property type="entry name" value="3-OXOACYL-[ACYL-CARRIER-PROTEIN] REDUCTASE FABG"/>
    <property type="match status" value="1"/>
</dbReference>
<dbReference type="PRINTS" id="PR00081">
    <property type="entry name" value="GDHRDH"/>
</dbReference>
<keyword evidence="4" id="KW-1185">Reference proteome</keyword>
<dbReference type="EMBL" id="SMLB01000052">
    <property type="protein sequence ID" value="TDD65411.1"/>
    <property type="molecule type" value="Genomic_DNA"/>
</dbReference>
<dbReference type="RefSeq" id="WP_132106899.1">
    <property type="nucleotide sequence ID" value="NZ_SMLB01000052.1"/>
</dbReference>
<keyword evidence="2" id="KW-0560">Oxidoreductase</keyword>
<comment type="similarity">
    <text evidence="1">Belongs to the short-chain dehydrogenases/reductases (SDR) family.</text>
</comment>
<dbReference type="NCBIfam" id="NF009466">
    <property type="entry name" value="PRK12826.1-2"/>
    <property type="match status" value="1"/>
</dbReference>
<dbReference type="PROSITE" id="PS00061">
    <property type="entry name" value="ADH_SHORT"/>
    <property type="match status" value="1"/>
</dbReference>